<comment type="caution">
    <text evidence="1">The sequence shown here is derived from an EMBL/GenBank/DDBJ whole genome shotgun (WGS) entry which is preliminary data.</text>
</comment>
<dbReference type="EMBL" id="JAUTWS010000099">
    <property type="protein sequence ID" value="MDO9713552.1"/>
    <property type="molecule type" value="Genomic_DNA"/>
</dbReference>
<evidence type="ECO:0000313" key="2">
    <source>
        <dbReference type="Proteomes" id="UP001243009"/>
    </source>
</evidence>
<organism evidence="1 2">
    <name type="scientific">Paracraurococcus lichenis</name>
    <dbReference type="NCBI Taxonomy" id="3064888"/>
    <lineage>
        <taxon>Bacteria</taxon>
        <taxon>Pseudomonadati</taxon>
        <taxon>Pseudomonadota</taxon>
        <taxon>Alphaproteobacteria</taxon>
        <taxon>Acetobacterales</taxon>
        <taxon>Roseomonadaceae</taxon>
        <taxon>Paracraurococcus</taxon>
    </lineage>
</organism>
<evidence type="ECO:0008006" key="3">
    <source>
        <dbReference type="Google" id="ProtNLM"/>
    </source>
</evidence>
<dbReference type="Gene3D" id="2.120.10.30">
    <property type="entry name" value="TolB, C-terminal domain"/>
    <property type="match status" value="1"/>
</dbReference>
<protein>
    <recommendedName>
        <fullName evidence="3">SMP-30/Gluconolactonase/LRE-like region domain-containing protein</fullName>
    </recommendedName>
</protein>
<accession>A0ABT9EBG0</accession>
<gene>
    <name evidence="1" type="ORF">Q7A36_34845</name>
</gene>
<dbReference type="InterPro" id="IPR011042">
    <property type="entry name" value="6-blade_b-propeller_TolB-like"/>
</dbReference>
<evidence type="ECO:0000313" key="1">
    <source>
        <dbReference type="EMBL" id="MDO9713552.1"/>
    </source>
</evidence>
<keyword evidence="2" id="KW-1185">Reference proteome</keyword>
<proteinExistence type="predicted"/>
<dbReference type="SUPFAM" id="SSF101898">
    <property type="entry name" value="NHL repeat"/>
    <property type="match status" value="1"/>
</dbReference>
<sequence>MPSRNKNSQRCVAATEGERSLFAASSAEGDIIRRSFRCAFAKLTIPSLPLPHSTIEGQSPLCNDIAVAADGTVFVTDSLSGRILRLRRGAGALEVWAQDARWNAKGPQLDGIAVLGDGSVYVNLFEGDGLFRVAAQPDGGAGTVTKLRTSRPLYHSDGMRAAGPNALYMVEGETKGTLDLISIQGDAATVQTVKDGFHGPVSLVQVGDTIYVLDVPLKYLFDPQFRSRMPPPFKAVGVNQPR</sequence>
<dbReference type="Proteomes" id="UP001243009">
    <property type="component" value="Unassembled WGS sequence"/>
</dbReference>
<name>A0ABT9EBG0_9PROT</name>
<reference evidence="1 2" key="1">
    <citation type="submission" date="2023-08" db="EMBL/GenBank/DDBJ databases">
        <title>The draft genome sequence of Paracraurococcus sp. LOR1-02.</title>
        <authorList>
            <person name="Kingkaew E."/>
            <person name="Tanasupawat S."/>
        </authorList>
    </citation>
    <scope>NUCLEOTIDE SEQUENCE [LARGE SCALE GENOMIC DNA]</scope>
    <source>
        <strain evidence="1 2">LOR1-02</strain>
    </source>
</reference>
<dbReference type="RefSeq" id="WP_305108409.1">
    <property type="nucleotide sequence ID" value="NZ_JAUTWS010000099.1"/>
</dbReference>